<evidence type="ECO:0000313" key="3">
    <source>
        <dbReference type="Proteomes" id="UP001500655"/>
    </source>
</evidence>
<gene>
    <name evidence="2" type="ORF">GCM10009681_09170</name>
</gene>
<reference evidence="3" key="1">
    <citation type="journal article" date="2019" name="Int. J. Syst. Evol. Microbiol.">
        <title>The Global Catalogue of Microorganisms (GCM) 10K type strain sequencing project: providing services to taxonomists for standard genome sequencing and annotation.</title>
        <authorList>
            <consortium name="The Broad Institute Genomics Platform"/>
            <consortium name="The Broad Institute Genome Sequencing Center for Infectious Disease"/>
            <person name="Wu L."/>
            <person name="Ma J."/>
        </authorList>
    </citation>
    <scope>NUCLEOTIDE SEQUENCE [LARGE SCALE GENOMIC DNA]</scope>
    <source>
        <strain evidence="3">JCM 13249</strain>
    </source>
</reference>
<keyword evidence="3" id="KW-1185">Reference proteome</keyword>
<sequence>MSTFHTNIERADNVQVGDHNSQFNYSGAEPAHPRGVILAVFANPFGTDGLRLDEESRAILRAVRAGDYRDHLDVVQVPAARYDEVGPNLQRHRPVVVHVGTHGTETGSLVFADGNGRPLDVPARALADLFASHSATIRCVVLNGCFTRPLAEAIAANGPCVVGTSRAIADALAIEFAGAFHTAVANGRSFDEAFTDARIQLDLGDRAGADALVLVGSPASRCRTAVT</sequence>
<organism evidence="2 3">
    <name type="scientific">Luedemannella helvata</name>
    <dbReference type="NCBI Taxonomy" id="349315"/>
    <lineage>
        <taxon>Bacteria</taxon>
        <taxon>Bacillati</taxon>
        <taxon>Actinomycetota</taxon>
        <taxon>Actinomycetes</taxon>
        <taxon>Micromonosporales</taxon>
        <taxon>Micromonosporaceae</taxon>
        <taxon>Luedemannella</taxon>
    </lineage>
</organism>
<evidence type="ECO:0000259" key="1">
    <source>
        <dbReference type="Pfam" id="PF12770"/>
    </source>
</evidence>
<dbReference type="InterPro" id="IPR024983">
    <property type="entry name" value="CHAT_dom"/>
</dbReference>
<comment type="caution">
    <text evidence="2">The sequence shown here is derived from an EMBL/GenBank/DDBJ whole genome shotgun (WGS) entry which is preliminary data.</text>
</comment>
<dbReference type="Pfam" id="PF12770">
    <property type="entry name" value="CHAT"/>
    <property type="match status" value="1"/>
</dbReference>
<accession>A0ABP4W064</accession>
<dbReference type="EMBL" id="BAAALS010000003">
    <property type="protein sequence ID" value="GAA1740465.1"/>
    <property type="molecule type" value="Genomic_DNA"/>
</dbReference>
<dbReference type="RefSeq" id="WP_344077141.1">
    <property type="nucleotide sequence ID" value="NZ_BAAALS010000003.1"/>
</dbReference>
<dbReference type="Proteomes" id="UP001500655">
    <property type="component" value="Unassembled WGS sequence"/>
</dbReference>
<evidence type="ECO:0000313" key="2">
    <source>
        <dbReference type="EMBL" id="GAA1740465.1"/>
    </source>
</evidence>
<proteinExistence type="predicted"/>
<feature type="domain" description="CHAT" evidence="1">
    <location>
        <begin position="39"/>
        <end position="202"/>
    </location>
</feature>
<name>A0ABP4W064_9ACTN</name>
<protein>
    <recommendedName>
        <fullName evidence="1">CHAT domain-containing protein</fullName>
    </recommendedName>
</protein>